<comment type="caution">
    <text evidence="2">The sequence shown here is derived from an EMBL/GenBank/DDBJ whole genome shotgun (WGS) entry which is preliminary data.</text>
</comment>
<name>A0AAV0VNZ4_9HEMI</name>
<feature type="coiled-coil region" evidence="1">
    <location>
        <begin position="24"/>
        <end position="58"/>
    </location>
</feature>
<evidence type="ECO:0000313" key="2">
    <source>
        <dbReference type="EMBL" id="CAI6345966.1"/>
    </source>
</evidence>
<organism evidence="2 4">
    <name type="scientific">Macrosiphum euphorbiae</name>
    <name type="common">potato aphid</name>
    <dbReference type="NCBI Taxonomy" id="13131"/>
    <lineage>
        <taxon>Eukaryota</taxon>
        <taxon>Metazoa</taxon>
        <taxon>Ecdysozoa</taxon>
        <taxon>Arthropoda</taxon>
        <taxon>Hexapoda</taxon>
        <taxon>Insecta</taxon>
        <taxon>Pterygota</taxon>
        <taxon>Neoptera</taxon>
        <taxon>Paraneoptera</taxon>
        <taxon>Hemiptera</taxon>
        <taxon>Sternorrhyncha</taxon>
        <taxon>Aphidomorpha</taxon>
        <taxon>Aphidoidea</taxon>
        <taxon>Aphididae</taxon>
        <taxon>Macrosiphini</taxon>
        <taxon>Macrosiphum</taxon>
    </lineage>
</organism>
<keyword evidence="4" id="KW-1185">Reference proteome</keyword>
<protein>
    <submittedName>
        <fullName evidence="2">Uncharacterized protein</fullName>
    </submittedName>
</protein>
<dbReference type="AlphaFoldDB" id="A0AAV0VNZ4"/>
<accession>A0AAV0VNZ4</accession>
<dbReference type="EMBL" id="CARXXK010000001">
    <property type="protein sequence ID" value="CAI6345966.1"/>
    <property type="molecule type" value="Genomic_DNA"/>
</dbReference>
<proteinExistence type="predicted"/>
<sequence length="74" mass="8759">MNKMNNIQTDDADGAFVYYNDLNMERKKELLLTLRQENGQLLKKLNILNEAIDVLKDNNSEEKITYYDKVDFNK</sequence>
<keyword evidence="1" id="KW-0175">Coiled coil</keyword>
<evidence type="ECO:0000313" key="4">
    <source>
        <dbReference type="Proteomes" id="UP001160148"/>
    </source>
</evidence>
<reference evidence="2 4" key="1">
    <citation type="submission" date="2023-01" db="EMBL/GenBank/DDBJ databases">
        <authorList>
            <person name="Whitehead M."/>
        </authorList>
    </citation>
    <scope>NUCLEOTIDE SEQUENCE [LARGE SCALE GENOMIC DNA]</scope>
</reference>
<gene>
    <name evidence="2" type="ORF">MEUPH1_LOCUS2919</name>
    <name evidence="3" type="ORF">MEUPH1_LOCUS3288</name>
</gene>
<evidence type="ECO:0000313" key="3">
    <source>
        <dbReference type="EMBL" id="CAI6346373.1"/>
    </source>
</evidence>
<dbReference type="EMBL" id="CARXXK010000001">
    <property type="protein sequence ID" value="CAI6346373.1"/>
    <property type="molecule type" value="Genomic_DNA"/>
</dbReference>
<dbReference type="Proteomes" id="UP001160148">
    <property type="component" value="Unassembled WGS sequence"/>
</dbReference>
<evidence type="ECO:0000256" key="1">
    <source>
        <dbReference type="SAM" id="Coils"/>
    </source>
</evidence>